<dbReference type="AlphaFoldDB" id="A0A1F7WZM7"/>
<dbReference type="NCBIfam" id="TIGR00061">
    <property type="entry name" value="L21"/>
    <property type="match status" value="1"/>
</dbReference>
<dbReference type="InterPro" id="IPR028909">
    <property type="entry name" value="bL21-like"/>
</dbReference>
<dbReference type="SUPFAM" id="SSF141091">
    <property type="entry name" value="L21p-like"/>
    <property type="match status" value="1"/>
</dbReference>
<keyword evidence="4 5" id="KW-0699">rRNA-binding</keyword>
<dbReference type="PANTHER" id="PTHR21349">
    <property type="entry name" value="50S RIBOSOMAL PROTEIN L21"/>
    <property type="match status" value="1"/>
</dbReference>
<dbReference type="GO" id="GO:0019843">
    <property type="term" value="F:rRNA binding"/>
    <property type="evidence" value="ECO:0007669"/>
    <property type="project" value="UniProtKB-UniRule"/>
</dbReference>
<dbReference type="EMBL" id="MGFP01000056">
    <property type="protein sequence ID" value="OGM08266.1"/>
    <property type="molecule type" value="Genomic_DNA"/>
</dbReference>
<evidence type="ECO:0000256" key="3">
    <source>
        <dbReference type="ARBA" id="ARBA00023274"/>
    </source>
</evidence>
<comment type="function">
    <text evidence="4 5">This protein binds to 23S rRNA in the presence of protein L20.</text>
</comment>
<keyword evidence="2 4" id="KW-0689">Ribosomal protein</keyword>
<sequence length="117" mass="12804">MKYAVIKSGGKQYRVSEGDIIEVDKLGENNKKISFDNVLLSVADGLVKIGKPNVAGEKVEASLVENLKGDKIRVSKFKAKVRYRKVIGFRPSLSRVKIEKVGGLSTEKKSKPASKKG</sequence>
<dbReference type="PANTHER" id="PTHR21349:SF0">
    <property type="entry name" value="LARGE RIBOSOMAL SUBUNIT PROTEIN BL21M"/>
    <property type="match status" value="1"/>
</dbReference>
<dbReference type="GO" id="GO:0005840">
    <property type="term" value="C:ribosome"/>
    <property type="evidence" value="ECO:0007669"/>
    <property type="project" value="UniProtKB-KW"/>
</dbReference>
<proteinExistence type="inferred from homology"/>
<organism evidence="6 7">
    <name type="scientific">Candidatus Woesebacteria bacterium RBG_13_34_9</name>
    <dbReference type="NCBI Taxonomy" id="1802477"/>
    <lineage>
        <taxon>Bacteria</taxon>
        <taxon>Candidatus Woeseibacteriota</taxon>
    </lineage>
</organism>
<evidence type="ECO:0000256" key="2">
    <source>
        <dbReference type="ARBA" id="ARBA00022980"/>
    </source>
</evidence>
<evidence type="ECO:0000313" key="6">
    <source>
        <dbReference type="EMBL" id="OGM08266.1"/>
    </source>
</evidence>
<comment type="similarity">
    <text evidence="1 4 5">Belongs to the bacterial ribosomal protein bL21 family.</text>
</comment>
<keyword evidence="4 5" id="KW-0694">RNA-binding</keyword>
<comment type="caution">
    <text evidence="6">The sequence shown here is derived from an EMBL/GenBank/DDBJ whole genome shotgun (WGS) entry which is preliminary data.</text>
</comment>
<protein>
    <recommendedName>
        <fullName evidence="4">Large ribosomal subunit protein bL21</fullName>
    </recommendedName>
</protein>
<accession>A0A1F7WZM7</accession>
<reference evidence="6 7" key="1">
    <citation type="journal article" date="2016" name="Nat. Commun.">
        <title>Thousands of microbial genomes shed light on interconnected biogeochemical processes in an aquifer system.</title>
        <authorList>
            <person name="Anantharaman K."/>
            <person name="Brown C.T."/>
            <person name="Hug L.A."/>
            <person name="Sharon I."/>
            <person name="Castelle C.J."/>
            <person name="Probst A.J."/>
            <person name="Thomas B.C."/>
            <person name="Singh A."/>
            <person name="Wilkins M.J."/>
            <person name="Karaoz U."/>
            <person name="Brodie E.L."/>
            <person name="Williams K.H."/>
            <person name="Hubbard S.S."/>
            <person name="Banfield J.F."/>
        </authorList>
    </citation>
    <scope>NUCLEOTIDE SEQUENCE [LARGE SCALE GENOMIC DNA]</scope>
</reference>
<evidence type="ECO:0000256" key="1">
    <source>
        <dbReference type="ARBA" id="ARBA00008563"/>
    </source>
</evidence>
<evidence type="ECO:0000256" key="5">
    <source>
        <dbReference type="RuleBase" id="RU000562"/>
    </source>
</evidence>
<keyword evidence="3 4" id="KW-0687">Ribonucleoprotein</keyword>
<evidence type="ECO:0000313" key="7">
    <source>
        <dbReference type="Proteomes" id="UP000179219"/>
    </source>
</evidence>
<dbReference type="HAMAP" id="MF_01363">
    <property type="entry name" value="Ribosomal_bL21"/>
    <property type="match status" value="1"/>
</dbReference>
<dbReference type="GO" id="GO:0003735">
    <property type="term" value="F:structural constituent of ribosome"/>
    <property type="evidence" value="ECO:0007669"/>
    <property type="project" value="InterPro"/>
</dbReference>
<dbReference type="GO" id="GO:0005737">
    <property type="term" value="C:cytoplasm"/>
    <property type="evidence" value="ECO:0007669"/>
    <property type="project" value="UniProtKB-ARBA"/>
</dbReference>
<dbReference type="InterPro" id="IPR001787">
    <property type="entry name" value="Ribosomal_bL21"/>
</dbReference>
<dbReference type="GO" id="GO:0006412">
    <property type="term" value="P:translation"/>
    <property type="evidence" value="ECO:0007669"/>
    <property type="project" value="UniProtKB-UniRule"/>
</dbReference>
<name>A0A1F7WZM7_9BACT</name>
<dbReference type="InterPro" id="IPR036164">
    <property type="entry name" value="bL21-like_sf"/>
</dbReference>
<gene>
    <name evidence="4" type="primary">rplU</name>
    <name evidence="6" type="ORF">A2159_02205</name>
</gene>
<dbReference type="GO" id="GO:1990904">
    <property type="term" value="C:ribonucleoprotein complex"/>
    <property type="evidence" value="ECO:0007669"/>
    <property type="project" value="UniProtKB-KW"/>
</dbReference>
<comment type="subunit">
    <text evidence="4">Part of the 50S ribosomal subunit. Contacts protein L20.</text>
</comment>
<evidence type="ECO:0000256" key="4">
    <source>
        <dbReference type="HAMAP-Rule" id="MF_01363"/>
    </source>
</evidence>
<dbReference type="Pfam" id="PF00829">
    <property type="entry name" value="Ribosomal_L21p"/>
    <property type="match status" value="1"/>
</dbReference>
<dbReference type="Proteomes" id="UP000179219">
    <property type="component" value="Unassembled WGS sequence"/>
</dbReference>